<accession>A0ABX2TIQ3</accession>
<evidence type="ECO:0000256" key="3">
    <source>
        <dbReference type="ARBA" id="ARBA00022946"/>
    </source>
</evidence>
<proteinExistence type="inferred from homology"/>
<dbReference type="SUPFAM" id="SSF50129">
    <property type="entry name" value="GroES-like"/>
    <property type="match status" value="1"/>
</dbReference>
<evidence type="ECO:0000313" key="8">
    <source>
        <dbReference type="Proteomes" id="UP000584642"/>
    </source>
</evidence>
<dbReference type="InterPro" id="IPR051034">
    <property type="entry name" value="Mito_Enoyl-ACP_Reductase"/>
</dbReference>
<comment type="caution">
    <text evidence="7">The sequence shown here is derived from an EMBL/GenBank/DDBJ whole genome shotgun (WGS) entry which is preliminary data.</text>
</comment>
<evidence type="ECO:0000256" key="2">
    <source>
        <dbReference type="ARBA" id="ARBA00022857"/>
    </source>
</evidence>
<keyword evidence="8" id="KW-1185">Reference proteome</keyword>
<gene>
    <name evidence="7" type="ORF">HND93_31330</name>
</gene>
<evidence type="ECO:0000256" key="4">
    <source>
        <dbReference type="ARBA" id="ARBA00023002"/>
    </source>
</evidence>
<keyword evidence="5" id="KW-0812">Transmembrane</keyword>
<keyword evidence="4" id="KW-0560">Oxidoreductase</keyword>
<evidence type="ECO:0000256" key="5">
    <source>
        <dbReference type="SAM" id="Phobius"/>
    </source>
</evidence>
<feature type="transmembrane region" description="Helical" evidence="5">
    <location>
        <begin position="141"/>
        <end position="160"/>
    </location>
</feature>
<sequence length="312" mass="32719">MRNDALLYRRFGPPGEVLALESQPLGPPEPGRVRVRMIAAPVNPSDLIPVTGAYGHRVRPPLVAGYEGVGAVVGSGGALAEGTRVLPLRGPGTWQRVVDADPAWLVAVPDDIPTELAARAYINPLSAQLMLEAWPVAGRRVLLTAAGSACAGLLALWAFAAGARSVTGIVRSAAHGPALAALGVEPVTMADTAAVTAAAARAEVAFDAVGGPLAEAILDAMPPGGDFVSYGLLSGQPFAVPAVRPALRRFHLRDRLATVAPETWQGWFRTLWPRLRRAPLPGVATVPLAEWRRALALFHTAGRRDKPLLVMG</sequence>
<dbReference type="Gene3D" id="3.90.180.10">
    <property type="entry name" value="Medium-chain alcohol dehydrogenases, catalytic domain"/>
    <property type="match status" value="1"/>
</dbReference>
<reference evidence="7 8" key="1">
    <citation type="submission" date="2020-05" db="EMBL/GenBank/DDBJ databases">
        <title>Azospirillum oleiclasticum sp. nov, a nitrogen-fixing and heavy crude oil-emulsifying bacterium isolated from the crude oil of Yumen Oilfield.</title>
        <authorList>
            <person name="Wu D."/>
            <person name="Cai M."/>
            <person name="Zhang X."/>
        </authorList>
    </citation>
    <scope>NUCLEOTIDE SEQUENCE [LARGE SCALE GENOMIC DNA]</scope>
    <source>
        <strain evidence="7 8">ROY-1-1-2</strain>
    </source>
</reference>
<dbReference type="Gene3D" id="3.40.50.720">
    <property type="entry name" value="NAD(P)-binding Rossmann-like Domain"/>
    <property type="match status" value="1"/>
</dbReference>
<dbReference type="InterPro" id="IPR036291">
    <property type="entry name" value="NAD(P)-bd_dom_sf"/>
</dbReference>
<evidence type="ECO:0000313" key="7">
    <source>
        <dbReference type="EMBL" id="NYZ24221.1"/>
    </source>
</evidence>
<dbReference type="SUPFAM" id="SSF51735">
    <property type="entry name" value="NAD(P)-binding Rossmann-fold domains"/>
    <property type="match status" value="1"/>
</dbReference>
<dbReference type="EMBL" id="JABFDB010000038">
    <property type="protein sequence ID" value="NYZ24221.1"/>
    <property type="molecule type" value="Genomic_DNA"/>
</dbReference>
<keyword evidence="5" id="KW-0472">Membrane</keyword>
<organism evidence="7 8">
    <name type="scientific">Azospirillum oleiclasticum</name>
    <dbReference type="NCBI Taxonomy" id="2735135"/>
    <lineage>
        <taxon>Bacteria</taxon>
        <taxon>Pseudomonadati</taxon>
        <taxon>Pseudomonadota</taxon>
        <taxon>Alphaproteobacteria</taxon>
        <taxon>Rhodospirillales</taxon>
        <taxon>Azospirillaceae</taxon>
        <taxon>Azospirillum</taxon>
    </lineage>
</organism>
<dbReference type="Pfam" id="PF08240">
    <property type="entry name" value="ADH_N"/>
    <property type="match status" value="1"/>
</dbReference>
<keyword evidence="5" id="KW-1133">Transmembrane helix</keyword>
<protein>
    <submittedName>
        <fullName evidence="7">Zinc-dependent alcohol dehydrogenase family protein</fullName>
    </submittedName>
</protein>
<name>A0ABX2TIQ3_9PROT</name>
<evidence type="ECO:0000259" key="6">
    <source>
        <dbReference type="Pfam" id="PF08240"/>
    </source>
</evidence>
<dbReference type="InterPro" id="IPR013154">
    <property type="entry name" value="ADH-like_N"/>
</dbReference>
<dbReference type="PANTHER" id="PTHR43981:SF2">
    <property type="entry name" value="ENOYL-[ACYL-CARRIER-PROTEIN] REDUCTASE, MITOCHONDRIAL"/>
    <property type="match status" value="1"/>
</dbReference>
<feature type="domain" description="Alcohol dehydrogenase-like N-terminal" evidence="6">
    <location>
        <begin position="30"/>
        <end position="109"/>
    </location>
</feature>
<dbReference type="InterPro" id="IPR011032">
    <property type="entry name" value="GroES-like_sf"/>
</dbReference>
<keyword evidence="2" id="KW-0521">NADP</keyword>
<keyword evidence="3" id="KW-0809">Transit peptide</keyword>
<evidence type="ECO:0000256" key="1">
    <source>
        <dbReference type="ARBA" id="ARBA00010371"/>
    </source>
</evidence>
<dbReference type="CDD" id="cd05282">
    <property type="entry name" value="ETR_like"/>
    <property type="match status" value="1"/>
</dbReference>
<dbReference type="PANTHER" id="PTHR43981">
    <property type="entry name" value="ENOYL-[ACYL-CARRIER-PROTEIN] REDUCTASE, MITOCHONDRIAL"/>
    <property type="match status" value="1"/>
</dbReference>
<comment type="similarity">
    <text evidence="1">Belongs to the zinc-containing alcohol dehydrogenase family. Quinone oxidoreductase subfamily.</text>
</comment>
<dbReference type="Proteomes" id="UP000584642">
    <property type="component" value="Unassembled WGS sequence"/>
</dbReference>